<gene>
    <name evidence="4" type="ORF">GOM49_15455</name>
</gene>
<keyword evidence="5" id="KW-1185">Reference proteome</keyword>
<dbReference type="Gene3D" id="1.10.287.950">
    <property type="entry name" value="Methyl-accepting chemotaxis protein"/>
    <property type="match status" value="1"/>
</dbReference>
<evidence type="ECO:0000256" key="2">
    <source>
        <dbReference type="SAM" id="MobiDB-lite"/>
    </source>
</evidence>
<dbReference type="EMBL" id="CP046522">
    <property type="protein sequence ID" value="QGU96305.1"/>
    <property type="molecule type" value="Genomic_DNA"/>
</dbReference>
<sequence>MKTFSDQLTAPAQEMASSAEELSLSSQNIGRLTNKASLEINKMNDILSYITEISNTTILLGLNAALEAARAGEHR</sequence>
<dbReference type="InterPro" id="IPR004089">
    <property type="entry name" value="MCPsignal_dom"/>
</dbReference>
<evidence type="ECO:0000313" key="5">
    <source>
        <dbReference type="Proteomes" id="UP000422764"/>
    </source>
</evidence>
<reference evidence="4 5" key="1">
    <citation type="submission" date="2019-12" db="EMBL/GenBank/DDBJ databases">
        <title>Genome sequenceing of Clostridium bovifaecis.</title>
        <authorList>
            <person name="Yao Y."/>
        </authorList>
    </citation>
    <scope>NUCLEOTIDE SEQUENCE [LARGE SCALE GENOMIC DNA]</scope>
    <source>
        <strain evidence="4 5">BXX</strain>
    </source>
</reference>
<feature type="domain" description="Methyl-accepting transducer" evidence="3">
    <location>
        <begin position="1"/>
        <end position="75"/>
    </location>
</feature>
<dbReference type="GO" id="GO:0007165">
    <property type="term" value="P:signal transduction"/>
    <property type="evidence" value="ECO:0007669"/>
    <property type="project" value="UniProtKB-KW"/>
</dbReference>
<dbReference type="AlphaFoldDB" id="A0A6I6FEK2"/>
<accession>A0A6I6FEK2</accession>
<keyword evidence="1" id="KW-0807">Transducer</keyword>
<dbReference type="Pfam" id="PF00015">
    <property type="entry name" value="MCPsignal"/>
    <property type="match status" value="1"/>
</dbReference>
<evidence type="ECO:0000259" key="3">
    <source>
        <dbReference type="PROSITE" id="PS50111"/>
    </source>
</evidence>
<protein>
    <recommendedName>
        <fullName evidence="3">Methyl-accepting transducer domain-containing protein</fullName>
    </recommendedName>
</protein>
<feature type="region of interest" description="Disordered" evidence="2">
    <location>
        <begin position="1"/>
        <end position="20"/>
    </location>
</feature>
<evidence type="ECO:0000256" key="1">
    <source>
        <dbReference type="PROSITE-ProRule" id="PRU00284"/>
    </source>
</evidence>
<proteinExistence type="predicted"/>
<dbReference type="Proteomes" id="UP000422764">
    <property type="component" value="Chromosome"/>
</dbReference>
<organism evidence="4 5">
    <name type="scientific">Clostridium bovifaecis</name>
    <dbReference type="NCBI Taxonomy" id="2184719"/>
    <lineage>
        <taxon>Bacteria</taxon>
        <taxon>Bacillati</taxon>
        <taxon>Bacillota</taxon>
        <taxon>Clostridia</taxon>
        <taxon>Eubacteriales</taxon>
        <taxon>Clostridiaceae</taxon>
        <taxon>Clostridium</taxon>
    </lineage>
</organism>
<name>A0A6I6FEK2_9CLOT</name>
<dbReference type="GO" id="GO:0016020">
    <property type="term" value="C:membrane"/>
    <property type="evidence" value="ECO:0007669"/>
    <property type="project" value="InterPro"/>
</dbReference>
<dbReference type="SUPFAM" id="SSF58104">
    <property type="entry name" value="Methyl-accepting chemotaxis protein (MCP) signaling domain"/>
    <property type="match status" value="1"/>
</dbReference>
<evidence type="ECO:0000313" key="4">
    <source>
        <dbReference type="EMBL" id="QGU96305.1"/>
    </source>
</evidence>
<dbReference type="PROSITE" id="PS50111">
    <property type="entry name" value="CHEMOTAXIS_TRANSDUC_2"/>
    <property type="match status" value="1"/>
</dbReference>
<feature type="compositionally biased region" description="Polar residues" evidence="2">
    <location>
        <begin position="1"/>
        <end position="10"/>
    </location>
</feature>